<feature type="transmembrane region" description="Helical" evidence="1">
    <location>
        <begin position="116"/>
        <end position="135"/>
    </location>
</feature>
<dbReference type="EMBL" id="FOYM01000049">
    <property type="protein sequence ID" value="SFR17718.1"/>
    <property type="molecule type" value="Genomic_DNA"/>
</dbReference>
<dbReference type="PANTHER" id="PTHR32063">
    <property type="match status" value="1"/>
</dbReference>
<keyword evidence="1" id="KW-0472">Membrane</keyword>
<proteinExistence type="predicted"/>
<dbReference type="PANTHER" id="PTHR32063:SF24">
    <property type="entry name" value="CATION EFFLUX SYSTEM (ACRB_ACRD_ACRF FAMILY)"/>
    <property type="match status" value="1"/>
</dbReference>
<dbReference type="GO" id="GO:0042910">
    <property type="term" value="F:xenobiotic transmembrane transporter activity"/>
    <property type="evidence" value="ECO:0007669"/>
    <property type="project" value="TreeGrafter"/>
</dbReference>
<dbReference type="Pfam" id="PF00873">
    <property type="entry name" value="ACR_tran"/>
    <property type="match status" value="1"/>
</dbReference>
<reference evidence="3" key="1">
    <citation type="submission" date="2016-10" db="EMBL/GenBank/DDBJ databases">
        <authorList>
            <person name="Varghese N."/>
            <person name="Submissions S."/>
        </authorList>
    </citation>
    <scope>NUCLEOTIDE SEQUENCE [LARGE SCALE GENOMIC DNA]</scope>
    <source>
        <strain evidence="3">DSM 3669</strain>
    </source>
</reference>
<dbReference type="GO" id="GO:0005886">
    <property type="term" value="C:plasma membrane"/>
    <property type="evidence" value="ECO:0007669"/>
    <property type="project" value="TreeGrafter"/>
</dbReference>
<evidence type="ECO:0000313" key="2">
    <source>
        <dbReference type="EMBL" id="SFR17718.1"/>
    </source>
</evidence>
<protein>
    <submittedName>
        <fullName evidence="2">AcrB/AcrD/AcrF family protein</fullName>
    </submittedName>
</protein>
<gene>
    <name evidence="2" type="ORF">SAMN05660706_1493</name>
</gene>
<dbReference type="Gene3D" id="3.30.70.1440">
    <property type="entry name" value="Multidrug efflux transporter AcrB pore domain"/>
    <property type="match status" value="1"/>
</dbReference>
<dbReference type="SUPFAM" id="SSF82866">
    <property type="entry name" value="Multidrug efflux transporter AcrB transmembrane domain"/>
    <property type="match status" value="1"/>
</dbReference>
<dbReference type="InterPro" id="IPR001036">
    <property type="entry name" value="Acrflvin-R"/>
</dbReference>
<dbReference type="STRING" id="39060.SAMN05660706_1493"/>
<dbReference type="AlphaFoldDB" id="A0A1I6EJM3"/>
<dbReference type="Proteomes" id="UP000199584">
    <property type="component" value="Unassembled WGS sequence"/>
</dbReference>
<dbReference type="Gene3D" id="1.20.1640.10">
    <property type="entry name" value="Multidrug efflux transporter AcrB transmembrane domain"/>
    <property type="match status" value="1"/>
</dbReference>
<name>A0A1I6EJM3_9FIRM</name>
<sequence length="190" mass="20439">MVLSSVLTRQQRAGASQARSKMVFRGIPLLARYIQYSFSLPVRASMLRPLSQVTADIQKELDKISLPDGYHIYLVGERLDLISSKSDLQRALLVAVLGVYLVLMGQFRSFLQSLTIMSAIPLVLAGVALALILAGKPVSMPVLLGLILLACTVVNNSILLVDHVNAAGAGVPTGGPFCWRRWLPATGPSS</sequence>
<evidence type="ECO:0000313" key="3">
    <source>
        <dbReference type="Proteomes" id="UP000199584"/>
    </source>
</evidence>
<keyword evidence="3" id="KW-1185">Reference proteome</keyword>
<dbReference type="RefSeq" id="WP_281246393.1">
    <property type="nucleotide sequence ID" value="NZ_FOYM01000049.1"/>
</dbReference>
<evidence type="ECO:0000256" key="1">
    <source>
        <dbReference type="SAM" id="Phobius"/>
    </source>
</evidence>
<accession>A0A1I6EJM3</accession>
<feature type="transmembrane region" description="Helical" evidence="1">
    <location>
        <begin position="142"/>
        <end position="161"/>
    </location>
</feature>
<keyword evidence="1" id="KW-1133">Transmembrane helix</keyword>
<feature type="transmembrane region" description="Helical" evidence="1">
    <location>
        <begin position="91"/>
        <end position="110"/>
    </location>
</feature>
<organism evidence="2 3">
    <name type="scientific">Desulfoscipio geothermicus DSM 3669</name>
    <dbReference type="NCBI Taxonomy" id="1121426"/>
    <lineage>
        <taxon>Bacteria</taxon>
        <taxon>Bacillati</taxon>
        <taxon>Bacillota</taxon>
        <taxon>Clostridia</taxon>
        <taxon>Eubacteriales</taxon>
        <taxon>Desulfallaceae</taxon>
        <taxon>Desulfoscipio</taxon>
    </lineage>
</organism>
<keyword evidence="1" id="KW-0812">Transmembrane</keyword>